<evidence type="ECO:0000256" key="9">
    <source>
        <dbReference type="SAM" id="Phobius"/>
    </source>
</evidence>
<keyword evidence="13" id="KW-1185">Reference proteome</keyword>
<keyword evidence="6" id="KW-0418">Kinase</keyword>
<dbReference type="InterPro" id="IPR025828">
    <property type="entry name" value="Put_sensor_dom"/>
</dbReference>
<proteinExistence type="predicted"/>
<dbReference type="InterPro" id="IPR011712">
    <property type="entry name" value="Sig_transdc_His_kin_sub3_dim/P"/>
</dbReference>
<dbReference type="Proteomes" id="UP001214553">
    <property type="component" value="Chromosome"/>
</dbReference>
<dbReference type="RefSeq" id="WP_275279653.1">
    <property type="nucleotide sequence ID" value="NZ_CP119108.1"/>
</dbReference>
<gene>
    <name evidence="12" type="ORF">PU630_07055</name>
</gene>
<dbReference type="SUPFAM" id="SSF55874">
    <property type="entry name" value="ATPase domain of HSP90 chaperone/DNA topoisomerase II/histidine kinase"/>
    <property type="match status" value="1"/>
</dbReference>
<keyword evidence="9" id="KW-1133">Transmembrane helix</keyword>
<evidence type="ECO:0000256" key="4">
    <source>
        <dbReference type="ARBA" id="ARBA00022679"/>
    </source>
</evidence>
<reference evidence="12 13" key="1">
    <citation type="submission" date="2023-03" db="EMBL/GenBank/DDBJ databases">
        <title>Genome sequence of Microbacterium sp. KACC 23027.</title>
        <authorList>
            <person name="Kim S."/>
            <person name="Heo J."/>
            <person name="Kwon S.-W."/>
        </authorList>
    </citation>
    <scope>NUCLEOTIDE SEQUENCE [LARGE SCALE GENOMIC DNA]</scope>
    <source>
        <strain evidence="12 13">KACC 23027</strain>
    </source>
</reference>
<keyword evidence="3" id="KW-0597">Phosphoprotein</keyword>
<accession>A0ABY8C2I2</accession>
<dbReference type="PANTHER" id="PTHR24421:SF10">
    <property type="entry name" value="NITRATE_NITRITE SENSOR PROTEIN NARQ"/>
    <property type="match status" value="1"/>
</dbReference>
<evidence type="ECO:0000256" key="2">
    <source>
        <dbReference type="ARBA" id="ARBA00012438"/>
    </source>
</evidence>
<dbReference type="InterPro" id="IPR050482">
    <property type="entry name" value="Sensor_HK_TwoCompSys"/>
</dbReference>
<evidence type="ECO:0000256" key="5">
    <source>
        <dbReference type="ARBA" id="ARBA00022741"/>
    </source>
</evidence>
<keyword evidence="5" id="KW-0547">Nucleotide-binding</keyword>
<dbReference type="Gene3D" id="1.20.5.1930">
    <property type="match status" value="1"/>
</dbReference>
<dbReference type="PANTHER" id="PTHR24421">
    <property type="entry name" value="NITRATE/NITRITE SENSOR PROTEIN NARX-RELATED"/>
    <property type="match status" value="1"/>
</dbReference>
<evidence type="ECO:0000256" key="3">
    <source>
        <dbReference type="ARBA" id="ARBA00022553"/>
    </source>
</evidence>
<evidence type="ECO:0000313" key="13">
    <source>
        <dbReference type="Proteomes" id="UP001214553"/>
    </source>
</evidence>
<evidence type="ECO:0000256" key="6">
    <source>
        <dbReference type="ARBA" id="ARBA00022777"/>
    </source>
</evidence>
<comment type="catalytic activity">
    <reaction evidence="1">
        <text>ATP + protein L-histidine = ADP + protein N-phospho-L-histidine.</text>
        <dbReference type="EC" id="2.7.13.3"/>
    </reaction>
</comment>
<organism evidence="12 13">
    <name type="scientific">Microbacterium horticulturae</name>
    <dbReference type="NCBI Taxonomy" id="3028316"/>
    <lineage>
        <taxon>Bacteria</taxon>
        <taxon>Bacillati</taxon>
        <taxon>Actinomycetota</taxon>
        <taxon>Actinomycetes</taxon>
        <taxon>Micrococcales</taxon>
        <taxon>Microbacteriaceae</taxon>
        <taxon>Microbacterium</taxon>
    </lineage>
</organism>
<feature type="transmembrane region" description="Helical" evidence="9">
    <location>
        <begin position="58"/>
        <end position="77"/>
    </location>
</feature>
<evidence type="ECO:0000256" key="8">
    <source>
        <dbReference type="ARBA" id="ARBA00023012"/>
    </source>
</evidence>
<protein>
    <recommendedName>
        <fullName evidence="2">histidine kinase</fullName>
        <ecNumber evidence="2">2.7.13.3</ecNumber>
    </recommendedName>
</protein>
<dbReference type="Pfam" id="PF13796">
    <property type="entry name" value="Sensor"/>
    <property type="match status" value="1"/>
</dbReference>
<evidence type="ECO:0000256" key="1">
    <source>
        <dbReference type="ARBA" id="ARBA00000085"/>
    </source>
</evidence>
<evidence type="ECO:0000313" key="12">
    <source>
        <dbReference type="EMBL" id="WEG10302.1"/>
    </source>
</evidence>
<feature type="transmembrane region" description="Helical" evidence="9">
    <location>
        <begin position="31"/>
        <end position="52"/>
    </location>
</feature>
<feature type="transmembrane region" description="Helical" evidence="9">
    <location>
        <begin position="134"/>
        <end position="159"/>
    </location>
</feature>
<evidence type="ECO:0000259" key="11">
    <source>
        <dbReference type="Pfam" id="PF13796"/>
    </source>
</evidence>
<keyword evidence="9" id="KW-0472">Membrane</keyword>
<dbReference type="CDD" id="cd16917">
    <property type="entry name" value="HATPase_UhpB-NarQ-NarX-like"/>
    <property type="match status" value="1"/>
</dbReference>
<dbReference type="EMBL" id="CP119108">
    <property type="protein sequence ID" value="WEG10302.1"/>
    <property type="molecule type" value="Genomic_DNA"/>
</dbReference>
<dbReference type="Gene3D" id="3.30.565.10">
    <property type="entry name" value="Histidine kinase-like ATPase, C-terminal domain"/>
    <property type="match status" value="1"/>
</dbReference>
<dbReference type="InterPro" id="IPR036890">
    <property type="entry name" value="HATPase_C_sf"/>
</dbReference>
<sequence>MTAIVTDRAPRRVRTAEGYGAAWRAAPGRALFLLTLFPLAIAGIGVLAPVFFAGVGLLILGIGLAFVLAALFIARGLGMAELFLLRLTGLPSIQTAAGGPDAAGHAGFWSTATRPLRNGHHWAALLHGMIVRPVVSTITFGITVAWLSMSLGGLSYWFWSSFLPRDGETVWGGYVAEALPWLFAGWGAWNVQVVLYLVGGVVCAVTLPWVVGGLARGHHAIARGMLGRWRSDDLAAEARAEASARGAAVHAEDAALRRLERDIHDGPQQRLVRLQMDLAALERRSQSGDVEAAAQLARESQEHARAALDELRALSSGVVPPLLQDRGLSAALVALGAAGALPATIDVEPGLDESVSPEIARAVYFVIAELLTNVAKHARATAVSVTAMRRQAPSGTRLDVRVVDNGRGGATARSGHGLEGLGERVAGLRGTFTVHSPEGGPTTIGVQIPLPVTR</sequence>
<dbReference type="EC" id="2.7.13.3" evidence="2"/>
<keyword evidence="4" id="KW-0808">Transferase</keyword>
<evidence type="ECO:0000256" key="7">
    <source>
        <dbReference type="ARBA" id="ARBA00022840"/>
    </source>
</evidence>
<keyword evidence="7" id="KW-0067">ATP-binding</keyword>
<feature type="domain" description="Signal transduction histidine kinase subgroup 3 dimerisation and phosphoacceptor" evidence="10">
    <location>
        <begin position="257"/>
        <end position="321"/>
    </location>
</feature>
<keyword evidence="8" id="KW-0902">Two-component regulatory system</keyword>
<name>A0ABY8C2I2_9MICO</name>
<evidence type="ECO:0000259" key="10">
    <source>
        <dbReference type="Pfam" id="PF07730"/>
    </source>
</evidence>
<feature type="transmembrane region" description="Helical" evidence="9">
    <location>
        <begin position="193"/>
        <end position="215"/>
    </location>
</feature>
<dbReference type="Pfam" id="PF07730">
    <property type="entry name" value="HisKA_3"/>
    <property type="match status" value="1"/>
</dbReference>
<feature type="domain" description="Putative sensor" evidence="11">
    <location>
        <begin position="32"/>
        <end position="226"/>
    </location>
</feature>
<keyword evidence="9" id="KW-0812">Transmembrane</keyword>